<evidence type="ECO:0000313" key="1">
    <source>
        <dbReference type="Proteomes" id="UP000035642"/>
    </source>
</evidence>
<proteinExistence type="predicted"/>
<evidence type="ECO:0000313" key="2">
    <source>
        <dbReference type="WBParaSite" id="ACAC_0001009001-mRNA-1"/>
    </source>
</evidence>
<dbReference type="SUPFAM" id="SSF56219">
    <property type="entry name" value="DNase I-like"/>
    <property type="match status" value="1"/>
</dbReference>
<dbReference type="STRING" id="6313.A0A158PAX2"/>
<dbReference type="WBParaSite" id="ACAC_0001009001-mRNA-1">
    <property type="protein sequence ID" value="ACAC_0001009001-mRNA-1"/>
    <property type="gene ID" value="ACAC_0001009001"/>
</dbReference>
<dbReference type="InterPro" id="IPR036691">
    <property type="entry name" value="Endo/exonu/phosph_ase_sf"/>
</dbReference>
<accession>A0A158PAX2</accession>
<organism evidence="1 2">
    <name type="scientific">Angiostrongylus cantonensis</name>
    <name type="common">Rat lungworm</name>
    <dbReference type="NCBI Taxonomy" id="6313"/>
    <lineage>
        <taxon>Eukaryota</taxon>
        <taxon>Metazoa</taxon>
        <taxon>Ecdysozoa</taxon>
        <taxon>Nematoda</taxon>
        <taxon>Chromadorea</taxon>
        <taxon>Rhabditida</taxon>
        <taxon>Rhabditina</taxon>
        <taxon>Rhabditomorpha</taxon>
        <taxon>Strongyloidea</taxon>
        <taxon>Metastrongylidae</taxon>
        <taxon>Angiostrongylus</taxon>
    </lineage>
</organism>
<protein>
    <submittedName>
        <fullName evidence="2">Endo/exonuclease/phosphatase domain-containing protein</fullName>
    </submittedName>
</protein>
<dbReference type="AlphaFoldDB" id="A0A158PAX2"/>
<keyword evidence="1" id="KW-1185">Reference proteome</keyword>
<dbReference type="Proteomes" id="UP000035642">
    <property type="component" value="Unassembled WGS sequence"/>
</dbReference>
<name>A0A158PAX2_ANGCA</name>
<reference evidence="2" key="2">
    <citation type="submission" date="2016-04" db="UniProtKB">
        <authorList>
            <consortium name="WormBaseParasite"/>
        </authorList>
    </citation>
    <scope>IDENTIFICATION</scope>
</reference>
<reference evidence="1" key="1">
    <citation type="submission" date="2012-09" db="EMBL/GenBank/DDBJ databases">
        <authorList>
            <person name="Martin A.A."/>
        </authorList>
    </citation>
    <scope>NUCLEOTIDE SEQUENCE</scope>
</reference>
<dbReference type="Gene3D" id="3.60.10.10">
    <property type="entry name" value="Endonuclease/exonuclease/phosphatase"/>
    <property type="match status" value="1"/>
</dbReference>
<sequence>MTLEKNCSSEHATVEAYAVSRSRQHEFSMSIDSFEQLTTRIGRLRLKKCGSTPALTIFVVYAPTSNYDKEEAEAFYMDLERFYREDHAFFKVIIGDFNAKIGQRRSSEERHNGTHGLEWNEEGERLSEFIMATKTIHGNSQFQKAHRQRWTWESPNGEYHNECWEDAVVDNIDEGYDRLIQHLHFSAMKAESSKVTKKRLSSETLELMRQRGLARAAGNRELTSELAKQCRQAIKEDLKERRAAVMVEAAEAGKSIRKARRSFADCKTKMIALRRLDGTITASRKAMEKIIHDYYLDLFDSHVHLPSYKIKEDGYAVPPVLPSEIRHAISSVKSRTAPGPKRIRSKHLKNLPPVLVSTLARLFTRYLSECKVTAQKKTSKTVLLFKKGDLHDMNIAHLIVTLFYIPKEILHNYTIAWYCGDIADLTEEFLDNRQQPDWAIVADIVDVTLGEQ</sequence>